<accession>A0A4Q2ISR7</accession>
<keyword evidence="2" id="KW-1185">Reference proteome</keyword>
<evidence type="ECO:0000313" key="1">
    <source>
        <dbReference type="EMBL" id="RXZ31537.1"/>
    </source>
</evidence>
<sequence length="74" mass="8206">MVKLIKVSVLAAVFATGFVNPVGAQVKRQESATFFFSDENYTEQVGFFVRFCDGSFSRGGTATLYSQDHYYGCN</sequence>
<dbReference type="Pfam" id="PF19806">
    <property type="entry name" value="DUF6289"/>
    <property type="match status" value="1"/>
</dbReference>
<reference evidence="1 2" key="1">
    <citation type="submission" date="2019-01" db="EMBL/GenBank/DDBJ databases">
        <title>Sphingomonas mucosissima sp. nov. and Sphingomonas desiccabilis sp. nov., from biological soil crusts in the Colorado Plateau, USA.</title>
        <authorList>
            <person name="Zhu D."/>
        </authorList>
    </citation>
    <scope>NUCLEOTIDE SEQUENCE [LARGE SCALE GENOMIC DNA]</scope>
    <source>
        <strain evidence="1 2">CP1D</strain>
    </source>
</reference>
<dbReference type="AlphaFoldDB" id="A0A4Q2ISR7"/>
<dbReference type="InterPro" id="IPR046256">
    <property type="entry name" value="DUF6289"/>
</dbReference>
<name>A0A4Q2ISR7_9SPHN</name>
<dbReference type="RefSeq" id="WP_129341783.1">
    <property type="nucleotide sequence ID" value="NZ_JACIDD010000002.1"/>
</dbReference>
<evidence type="ECO:0000313" key="2">
    <source>
        <dbReference type="Proteomes" id="UP000292347"/>
    </source>
</evidence>
<dbReference type="Proteomes" id="UP000292347">
    <property type="component" value="Unassembled WGS sequence"/>
</dbReference>
<proteinExistence type="predicted"/>
<gene>
    <name evidence="1" type="ORF">EO081_09855</name>
</gene>
<organism evidence="1 2">
    <name type="scientific">Sphingomonas desiccabilis</name>
    <dbReference type="NCBI Taxonomy" id="429134"/>
    <lineage>
        <taxon>Bacteria</taxon>
        <taxon>Pseudomonadati</taxon>
        <taxon>Pseudomonadota</taxon>
        <taxon>Alphaproteobacteria</taxon>
        <taxon>Sphingomonadales</taxon>
        <taxon>Sphingomonadaceae</taxon>
        <taxon>Sphingomonas</taxon>
    </lineage>
</organism>
<dbReference type="EMBL" id="SDPT01000002">
    <property type="protein sequence ID" value="RXZ31537.1"/>
    <property type="molecule type" value="Genomic_DNA"/>
</dbReference>
<comment type="caution">
    <text evidence="1">The sequence shown here is derived from an EMBL/GenBank/DDBJ whole genome shotgun (WGS) entry which is preliminary data.</text>
</comment>
<protein>
    <submittedName>
        <fullName evidence="1">Uncharacterized protein</fullName>
    </submittedName>
</protein>